<accession>A0A0B2PQS0</accession>
<protein>
    <recommendedName>
        <fullName evidence="2">Ubiquitin-like protease family profile domain-containing protein</fullName>
    </recommendedName>
</protein>
<gene>
    <name evidence="1" type="ORF">glysoja_041338</name>
</gene>
<reference evidence="1" key="1">
    <citation type="submission" date="2014-07" db="EMBL/GenBank/DDBJ databases">
        <title>Identification of a novel salt tolerance gene in wild soybean by whole-genome sequencing.</title>
        <authorList>
            <person name="Lam H.-M."/>
            <person name="Qi X."/>
            <person name="Li M.-W."/>
            <person name="Liu X."/>
            <person name="Xie M."/>
            <person name="Ni M."/>
            <person name="Xu X."/>
        </authorList>
    </citation>
    <scope>NUCLEOTIDE SEQUENCE [LARGE SCALE GENOMIC DNA]</scope>
    <source>
        <tissue evidence="1">Root</tissue>
    </source>
</reference>
<dbReference type="Gene3D" id="3.40.395.10">
    <property type="entry name" value="Adenoviral Proteinase, Chain A"/>
    <property type="match status" value="1"/>
</dbReference>
<organism evidence="1">
    <name type="scientific">Glycine soja</name>
    <name type="common">Wild soybean</name>
    <dbReference type="NCBI Taxonomy" id="3848"/>
    <lineage>
        <taxon>Eukaryota</taxon>
        <taxon>Viridiplantae</taxon>
        <taxon>Streptophyta</taxon>
        <taxon>Embryophyta</taxon>
        <taxon>Tracheophyta</taxon>
        <taxon>Spermatophyta</taxon>
        <taxon>Magnoliopsida</taxon>
        <taxon>eudicotyledons</taxon>
        <taxon>Gunneridae</taxon>
        <taxon>Pentapetalae</taxon>
        <taxon>rosids</taxon>
        <taxon>fabids</taxon>
        <taxon>Fabales</taxon>
        <taxon>Fabaceae</taxon>
        <taxon>Papilionoideae</taxon>
        <taxon>50 kb inversion clade</taxon>
        <taxon>NPAAA clade</taxon>
        <taxon>indigoferoid/millettioid clade</taxon>
        <taxon>Phaseoleae</taxon>
        <taxon>Glycine</taxon>
        <taxon>Glycine subgen. Soja</taxon>
    </lineage>
</organism>
<dbReference type="SUPFAM" id="SSF54001">
    <property type="entry name" value="Cysteine proteinases"/>
    <property type="match status" value="1"/>
</dbReference>
<dbReference type="AlphaFoldDB" id="A0A0B2PQS0"/>
<dbReference type="Proteomes" id="UP000053555">
    <property type="component" value="Unassembled WGS sequence"/>
</dbReference>
<name>A0A0B2PQS0_GLYSO</name>
<dbReference type="PANTHER" id="PTHR33018">
    <property type="entry name" value="OS10G0338966 PROTEIN-RELATED"/>
    <property type="match status" value="1"/>
</dbReference>
<dbReference type="InterPro" id="IPR038765">
    <property type="entry name" value="Papain-like_cys_pep_sf"/>
</dbReference>
<proteinExistence type="predicted"/>
<sequence length="245" mass="28270">MTGDKLVEIIGSIKDSNHNACLPRRLGETEVAAEPDPLGELMKTLFYVYKSPVEVPWEATQFGLPDVGAKFFITHVDLAEIISADKCLNISILQLWTIFMNNCGRSKVDQSLYGLLEPQSIHNAKDRREQCQEYIQTWVKESQRQLYLGVYLHQAHWQLFVLCPRENTIVWFCSLRKKPDINIKATINRFYSNIQMMSHVQTGAYECGYYVMHWMWCIVTGGLKDDWNKVYVMHGLTIVGLVNIC</sequence>
<dbReference type="PANTHER" id="PTHR33018:SF34">
    <property type="entry name" value="OS02G0472350 PROTEIN"/>
    <property type="match status" value="1"/>
</dbReference>
<evidence type="ECO:0008006" key="2">
    <source>
        <dbReference type="Google" id="ProtNLM"/>
    </source>
</evidence>
<dbReference type="EMBL" id="KN664868">
    <property type="protein sequence ID" value="KHN10044.1"/>
    <property type="molecule type" value="Genomic_DNA"/>
</dbReference>
<evidence type="ECO:0000313" key="1">
    <source>
        <dbReference type="EMBL" id="KHN10044.1"/>
    </source>
</evidence>